<evidence type="ECO:0000313" key="2">
    <source>
        <dbReference type="EMBL" id="RRA97557.1"/>
    </source>
</evidence>
<evidence type="ECO:0008006" key="4">
    <source>
        <dbReference type="Google" id="ProtNLM"/>
    </source>
</evidence>
<dbReference type="RefSeq" id="WP_124879421.1">
    <property type="nucleotide sequence ID" value="NZ_RQJO01000017.1"/>
</dbReference>
<dbReference type="OrthoDB" id="73186at2"/>
<accession>A0A3P1B8Z1</accession>
<dbReference type="Proteomes" id="UP000271925">
    <property type="component" value="Unassembled WGS sequence"/>
</dbReference>
<proteinExistence type="inferred from homology"/>
<dbReference type="InterPro" id="IPR031409">
    <property type="entry name" value="Darcynin"/>
</dbReference>
<comment type="similarity">
    <text evidence="1">Belongs to the darcynin family.</text>
</comment>
<reference evidence="2 3" key="1">
    <citation type="submission" date="2018-11" db="EMBL/GenBank/DDBJ databases">
        <authorList>
            <person name="Zhou Z."/>
            <person name="Wang G."/>
        </authorList>
    </citation>
    <scope>NUCLEOTIDE SEQUENCE [LARGE SCALE GENOMIC DNA]</scope>
    <source>
        <strain evidence="2 3">KCTC52004</strain>
    </source>
</reference>
<dbReference type="EMBL" id="RQJO01000017">
    <property type="protein sequence ID" value="RRA97557.1"/>
    <property type="molecule type" value="Genomic_DNA"/>
</dbReference>
<protein>
    <recommendedName>
        <fullName evidence="4">DUF4286 family protein</fullName>
    </recommendedName>
</protein>
<dbReference type="AlphaFoldDB" id="A0A3P1B8Z1"/>
<comment type="caution">
    <text evidence="2">The sequence shown here is derived from an EMBL/GenBank/DDBJ whole genome shotgun (WGS) entry which is preliminary data.</text>
</comment>
<evidence type="ECO:0000256" key="1">
    <source>
        <dbReference type="ARBA" id="ARBA00006869"/>
    </source>
</evidence>
<name>A0A3P1B8Z1_9BACT</name>
<sequence>MTSETEYTILLLLNAKPQWLSLSRNERNTYFEKTVRPVFQEVSQTVEVRLFDSEYFHARVSDFLIVRTRNLKDYQWLIERLRDTKIYSGPYFELVDLIMGQENGFREFDERLKTAPHESH</sequence>
<evidence type="ECO:0000313" key="3">
    <source>
        <dbReference type="Proteomes" id="UP000271925"/>
    </source>
</evidence>
<dbReference type="Pfam" id="PF17074">
    <property type="entry name" value="Darcynin"/>
    <property type="match status" value="1"/>
</dbReference>
<gene>
    <name evidence="2" type="ORF">EHT25_31380</name>
</gene>
<keyword evidence="3" id="KW-1185">Reference proteome</keyword>
<organism evidence="2 3">
    <name type="scientific">Larkinella rosea</name>
    <dbReference type="NCBI Taxonomy" id="2025312"/>
    <lineage>
        <taxon>Bacteria</taxon>
        <taxon>Pseudomonadati</taxon>
        <taxon>Bacteroidota</taxon>
        <taxon>Cytophagia</taxon>
        <taxon>Cytophagales</taxon>
        <taxon>Spirosomataceae</taxon>
        <taxon>Larkinella</taxon>
    </lineage>
</organism>